<name>T1KZV6_TETUR</name>
<reference evidence="7" key="1">
    <citation type="submission" date="2011-08" db="EMBL/GenBank/DDBJ databases">
        <authorList>
            <person name="Rombauts S."/>
        </authorList>
    </citation>
    <scope>NUCLEOTIDE SEQUENCE</scope>
    <source>
        <strain evidence="7">London</strain>
    </source>
</reference>
<proteinExistence type="inferred from homology"/>
<dbReference type="KEGG" id="tut:107368958"/>
<dbReference type="EnsemblMetazoa" id="tetur29g00240.1">
    <property type="protein sequence ID" value="tetur29g00240.1"/>
    <property type="gene ID" value="tetur29g00240"/>
</dbReference>
<feature type="region of interest" description="Disordered" evidence="5">
    <location>
        <begin position="182"/>
        <end position="219"/>
    </location>
</feature>
<feature type="coiled-coil region" evidence="4">
    <location>
        <begin position="74"/>
        <end position="111"/>
    </location>
</feature>
<dbReference type="PANTHER" id="PTHR22761:SF10">
    <property type="entry name" value="GH13992P"/>
    <property type="match status" value="1"/>
</dbReference>
<sequence length="219" mass="24738">MSFFGKLFGGRSDGSSKQEQKVTTSMAIQKLQDTEEMLMKRKEHLEGLIKEQENIIKVNGTKNKKVALTALKKKKRLDKQLEIVEDTMATLDNQRESLENANTNTEVLKNMATAARALKAVHSDMDTDKVEDLMDEVREQQQIAEEIVGVITERSGQQLDDEELLKELEEMEQEELDRKLLNVGSIPAVTPEPVKDASPSSKLKDPEEDELEALKQWAA</sequence>
<gene>
    <name evidence="6" type="primary">107368958</name>
</gene>
<comment type="subcellular location">
    <subcellularLocation>
        <location evidence="1">Endosome</location>
    </subcellularLocation>
</comment>
<keyword evidence="7" id="KW-1185">Reference proteome</keyword>
<dbReference type="GO" id="GO:0000815">
    <property type="term" value="C:ESCRT III complex"/>
    <property type="evidence" value="ECO:0007669"/>
    <property type="project" value="TreeGrafter"/>
</dbReference>
<evidence type="ECO:0000256" key="5">
    <source>
        <dbReference type="SAM" id="MobiDB-lite"/>
    </source>
</evidence>
<keyword evidence="3" id="KW-0967">Endosome</keyword>
<dbReference type="eggNOG" id="KOG1656">
    <property type="taxonomic scope" value="Eukaryota"/>
</dbReference>
<comment type="similarity">
    <text evidence="2">Belongs to the SNF7 family.</text>
</comment>
<dbReference type="OrthoDB" id="5592979at2759"/>
<evidence type="ECO:0000256" key="2">
    <source>
        <dbReference type="ARBA" id="ARBA00006190"/>
    </source>
</evidence>
<evidence type="ECO:0000313" key="7">
    <source>
        <dbReference type="Proteomes" id="UP000015104"/>
    </source>
</evidence>
<dbReference type="GO" id="GO:0009898">
    <property type="term" value="C:cytoplasmic side of plasma membrane"/>
    <property type="evidence" value="ECO:0007669"/>
    <property type="project" value="TreeGrafter"/>
</dbReference>
<evidence type="ECO:0000256" key="3">
    <source>
        <dbReference type="ARBA" id="ARBA00022753"/>
    </source>
</evidence>
<dbReference type="GO" id="GO:0032511">
    <property type="term" value="P:late endosome to vacuole transport via multivesicular body sorting pathway"/>
    <property type="evidence" value="ECO:0007669"/>
    <property type="project" value="TreeGrafter"/>
</dbReference>
<dbReference type="Pfam" id="PF03357">
    <property type="entry name" value="Snf7"/>
    <property type="match status" value="1"/>
</dbReference>
<organism evidence="6 7">
    <name type="scientific">Tetranychus urticae</name>
    <name type="common">Two-spotted spider mite</name>
    <dbReference type="NCBI Taxonomy" id="32264"/>
    <lineage>
        <taxon>Eukaryota</taxon>
        <taxon>Metazoa</taxon>
        <taxon>Ecdysozoa</taxon>
        <taxon>Arthropoda</taxon>
        <taxon>Chelicerata</taxon>
        <taxon>Arachnida</taxon>
        <taxon>Acari</taxon>
        <taxon>Acariformes</taxon>
        <taxon>Trombidiformes</taxon>
        <taxon>Prostigmata</taxon>
        <taxon>Eleutherengona</taxon>
        <taxon>Raphignathae</taxon>
        <taxon>Tetranychoidea</taxon>
        <taxon>Tetranychidae</taxon>
        <taxon>Tetranychus</taxon>
    </lineage>
</organism>
<dbReference type="STRING" id="32264.T1KZV6"/>
<accession>T1KZV6</accession>
<dbReference type="Proteomes" id="UP000015104">
    <property type="component" value="Unassembled WGS sequence"/>
</dbReference>
<reference evidence="6" key="2">
    <citation type="submission" date="2015-06" db="UniProtKB">
        <authorList>
            <consortium name="EnsemblMetazoa"/>
        </authorList>
    </citation>
    <scope>IDENTIFICATION</scope>
</reference>
<evidence type="ECO:0000256" key="4">
    <source>
        <dbReference type="SAM" id="Coils"/>
    </source>
</evidence>
<dbReference type="GO" id="GO:0005771">
    <property type="term" value="C:multivesicular body"/>
    <property type="evidence" value="ECO:0007669"/>
    <property type="project" value="TreeGrafter"/>
</dbReference>
<dbReference type="HOGENOM" id="CLU_071097_0_0_1"/>
<dbReference type="OMA" id="KIDHELM"/>
<dbReference type="EMBL" id="CAEY01000758">
    <property type="status" value="NOT_ANNOTATED_CDS"/>
    <property type="molecule type" value="Genomic_DNA"/>
</dbReference>
<evidence type="ECO:0000313" key="6">
    <source>
        <dbReference type="EnsemblMetazoa" id="tetur29g00240.1"/>
    </source>
</evidence>
<feature type="region of interest" description="Disordered" evidence="5">
    <location>
        <begin position="1"/>
        <end position="25"/>
    </location>
</feature>
<keyword evidence="4" id="KW-0175">Coiled coil</keyword>
<dbReference type="PANTHER" id="PTHR22761">
    <property type="entry name" value="CHARGED MULTIVESICULAR BODY PROTEIN"/>
    <property type="match status" value="1"/>
</dbReference>
<dbReference type="GO" id="GO:0006900">
    <property type="term" value="P:vesicle budding from membrane"/>
    <property type="evidence" value="ECO:0007669"/>
    <property type="project" value="TreeGrafter"/>
</dbReference>
<evidence type="ECO:0000256" key="1">
    <source>
        <dbReference type="ARBA" id="ARBA00004177"/>
    </source>
</evidence>
<dbReference type="AlphaFoldDB" id="T1KZV6"/>
<dbReference type="Gene3D" id="1.10.287.1060">
    <property type="entry name" value="ESAT-6-like"/>
    <property type="match status" value="1"/>
</dbReference>
<protein>
    <submittedName>
        <fullName evidence="6">Uncharacterized protein</fullName>
    </submittedName>
</protein>
<dbReference type="InterPro" id="IPR005024">
    <property type="entry name" value="Snf7_fam"/>
</dbReference>